<dbReference type="SUPFAM" id="SSF48371">
    <property type="entry name" value="ARM repeat"/>
    <property type="match status" value="1"/>
</dbReference>
<dbReference type="Pfam" id="PF13646">
    <property type="entry name" value="HEAT_2"/>
    <property type="match status" value="1"/>
</dbReference>
<dbReference type="RefSeq" id="WP_066161805.1">
    <property type="nucleotide sequence ID" value="NZ_CP136137.1"/>
</dbReference>
<name>A0ABZ2TXA8_9ACTN</name>
<dbReference type="Gene3D" id="1.25.10.10">
    <property type="entry name" value="Leucine-rich Repeat Variant"/>
    <property type="match status" value="2"/>
</dbReference>
<accession>A0ABZ2TXA8</accession>
<keyword evidence="2" id="KW-1185">Reference proteome</keyword>
<sequence>MTEQHTRTVDTLRRALGAPSSTVRLQAALAAGTEPDPVLVADLLERCRHEPDFYVRDMLTWALTRHDDALTVPALLAELESPIPQARSQALHTLSKIGDPATWTPTANSLLTDPDDEVARSAWRLAVIVAAGPAVAEVAAALITQLGRGGIDVQRSLSRAFVEIGETALPLVRAAQRSNVPEVRAHALATEALMHDPESSFVVDVDAARRAAALGPAARLGTR</sequence>
<evidence type="ECO:0000313" key="1">
    <source>
        <dbReference type="EMBL" id="WYY06110.1"/>
    </source>
</evidence>
<gene>
    <name evidence="1" type="ORF">RVF87_13615</name>
</gene>
<dbReference type="Proteomes" id="UP001479933">
    <property type="component" value="Chromosome"/>
</dbReference>
<dbReference type="InterPro" id="IPR016024">
    <property type="entry name" value="ARM-type_fold"/>
</dbReference>
<dbReference type="InterPro" id="IPR011989">
    <property type="entry name" value="ARM-like"/>
</dbReference>
<dbReference type="EMBL" id="CP136137">
    <property type="protein sequence ID" value="WYY06110.1"/>
    <property type="molecule type" value="Genomic_DNA"/>
</dbReference>
<proteinExistence type="predicted"/>
<reference evidence="1 2" key="1">
    <citation type="journal article" date="2023" name="Virus Evol.">
        <title>Computational host range prediction-The good, the bad, and the ugly.</title>
        <authorList>
            <person name="Howell A.A."/>
            <person name="Versoza C.J."/>
            <person name="Pfeifer S.P."/>
        </authorList>
    </citation>
    <scope>NUCLEOTIDE SEQUENCE [LARGE SCALE GENOMIC DNA]</scope>
    <source>
        <strain evidence="1 2">1610/1b</strain>
    </source>
</reference>
<organism evidence="1 2">
    <name type="scientific">Gordonia hydrophobica</name>
    <dbReference type="NCBI Taxonomy" id="40516"/>
    <lineage>
        <taxon>Bacteria</taxon>
        <taxon>Bacillati</taxon>
        <taxon>Actinomycetota</taxon>
        <taxon>Actinomycetes</taxon>
        <taxon>Mycobacteriales</taxon>
        <taxon>Gordoniaceae</taxon>
        <taxon>Gordonia</taxon>
    </lineage>
</organism>
<evidence type="ECO:0000313" key="2">
    <source>
        <dbReference type="Proteomes" id="UP001479933"/>
    </source>
</evidence>
<protein>
    <submittedName>
        <fullName evidence="1">HEAT repeat domain-containing protein</fullName>
    </submittedName>
</protein>